<keyword evidence="2" id="KW-1133">Transmembrane helix</keyword>
<feature type="transmembrane region" description="Helical" evidence="2">
    <location>
        <begin position="115"/>
        <end position="139"/>
    </location>
</feature>
<dbReference type="PANTHER" id="PTHR37013">
    <property type="entry name" value="INTEGRAL MEMBRANE PROTEIN (AFU_ORTHOLOGUE AFUA_1G05950)-RELATED"/>
    <property type="match status" value="1"/>
</dbReference>
<keyword evidence="5" id="KW-1185">Reference proteome</keyword>
<feature type="compositionally biased region" description="Basic and acidic residues" evidence="1">
    <location>
        <begin position="298"/>
        <end position="309"/>
    </location>
</feature>
<dbReference type="Pfam" id="PF24802">
    <property type="entry name" value="DUF7703"/>
    <property type="match status" value="1"/>
</dbReference>
<name>A0AAJ0BTB5_9PEZI</name>
<evidence type="ECO:0000256" key="1">
    <source>
        <dbReference type="SAM" id="MobiDB-lite"/>
    </source>
</evidence>
<evidence type="ECO:0000259" key="3">
    <source>
        <dbReference type="Pfam" id="PF24802"/>
    </source>
</evidence>
<keyword evidence="2" id="KW-0812">Transmembrane</keyword>
<evidence type="ECO:0000256" key="2">
    <source>
        <dbReference type="SAM" id="Phobius"/>
    </source>
</evidence>
<feature type="transmembrane region" description="Helical" evidence="2">
    <location>
        <begin position="50"/>
        <end position="68"/>
    </location>
</feature>
<reference evidence="4" key="1">
    <citation type="submission" date="2023-06" db="EMBL/GenBank/DDBJ databases">
        <title>Genome-scale phylogeny and comparative genomics of the fungal order Sordariales.</title>
        <authorList>
            <consortium name="Lawrence Berkeley National Laboratory"/>
            <person name="Hensen N."/>
            <person name="Bonometti L."/>
            <person name="Westerberg I."/>
            <person name="Brannstrom I.O."/>
            <person name="Guillou S."/>
            <person name="Cros-Aarteil S."/>
            <person name="Calhoun S."/>
            <person name="Haridas S."/>
            <person name="Kuo A."/>
            <person name="Mondo S."/>
            <person name="Pangilinan J."/>
            <person name="Riley R."/>
            <person name="Labutti K."/>
            <person name="Andreopoulos B."/>
            <person name="Lipzen A."/>
            <person name="Chen C."/>
            <person name="Yanf M."/>
            <person name="Daum C."/>
            <person name="Ng V."/>
            <person name="Clum A."/>
            <person name="Steindorff A."/>
            <person name="Ohm R."/>
            <person name="Martin F."/>
            <person name="Silar P."/>
            <person name="Natvig D."/>
            <person name="Lalanne C."/>
            <person name="Gautier V."/>
            <person name="Ament-Velasquez S.L."/>
            <person name="Kruys A."/>
            <person name="Hutchinson M.I."/>
            <person name="Powell A.J."/>
            <person name="Barry K."/>
            <person name="Miller A.N."/>
            <person name="Grigoriev I.V."/>
            <person name="Debuchy R."/>
            <person name="Gladieux P."/>
            <person name="Thoren M.H."/>
            <person name="Johannesson H."/>
        </authorList>
    </citation>
    <scope>NUCLEOTIDE SEQUENCE</scope>
    <source>
        <strain evidence="4">8032-3</strain>
    </source>
</reference>
<dbReference type="Proteomes" id="UP001244011">
    <property type="component" value="Unassembled WGS sequence"/>
</dbReference>
<dbReference type="InterPro" id="IPR056120">
    <property type="entry name" value="DUF7703"/>
</dbReference>
<evidence type="ECO:0000313" key="4">
    <source>
        <dbReference type="EMBL" id="KAK1763831.1"/>
    </source>
</evidence>
<sequence length="394" mass="43743">MALGDSGASITTQVTGDEVPLIASFLAVAVYNVIELNFIIATTFKRRHGLYFWSFVVATYGILVYSIGFILRDFVPPANIYLYVTFIVVGWCPMVTGQSMVLYSRLHLVVYNQTILRGVLIMIIVNAVILHIPTVVLIYASNSSHPGPFIKPYSVYEKFQVIVFFVQEMTISGLYIWETSRLLRIADALGHENSRTKMMRNLIAVNVGVALIDVAIMALELADLYNLQTSYKALSYSVKLKLEFSILNRLVDFVRSRSNSSNLGMTDPSVSVDMENLSSQGSRPQRVTSSGMVVRPMSRLEESTTRDENCPDSDSGPGVHRGGAGSQSGTYLTADGMRVRRDSVRRVQTRDDAAPFKGIVGDKAWSPQYQYRPDDDSPQSQDQGQGEQTPPPRP</sequence>
<feature type="compositionally biased region" description="Basic and acidic residues" evidence="1">
    <location>
        <begin position="337"/>
        <end position="354"/>
    </location>
</feature>
<dbReference type="AlphaFoldDB" id="A0AAJ0BTB5"/>
<evidence type="ECO:0000313" key="5">
    <source>
        <dbReference type="Proteomes" id="UP001244011"/>
    </source>
</evidence>
<keyword evidence="2" id="KW-0472">Membrane</keyword>
<feature type="transmembrane region" description="Helical" evidence="2">
    <location>
        <begin position="198"/>
        <end position="219"/>
    </location>
</feature>
<organism evidence="4 5">
    <name type="scientific">Phialemonium atrogriseum</name>
    <dbReference type="NCBI Taxonomy" id="1093897"/>
    <lineage>
        <taxon>Eukaryota</taxon>
        <taxon>Fungi</taxon>
        <taxon>Dikarya</taxon>
        <taxon>Ascomycota</taxon>
        <taxon>Pezizomycotina</taxon>
        <taxon>Sordariomycetes</taxon>
        <taxon>Sordariomycetidae</taxon>
        <taxon>Cephalothecales</taxon>
        <taxon>Cephalothecaceae</taxon>
        <taxon>Phialemonium</taxon>
    </lineage>
</organism>
<dbReference type="EMBL" id="MU839024">
    <property type="protein sequence ID" value="KAK1763831.1"/>
    <property type="molecule type" value="Genomic_DNA"/>
</dbReference>
<feature type="transmembrane region" description="Helical" evidence="2">
    <location>
        <begin position="80"/>
        <end position="103"/>
    </location>
</feature>
<feature type="transmembrane region" description="Helical" evidence="2">
    <location>
        <begin position="20"/>
        <end position="38"/>
    </location>
</feature>
<proteinExistence type="predicted"/>
<comment type="caution">
    <text evidence="4">The sequence shown here is derived from an EMBL/GenBank/DDBJ whole genome shotgun (WGS) entry which is preliminary data.</text>
</comment>
<gene>
    <name evidence="4" type="ORF">QBC33DRAFT_212309</name>
</gene>
<feature type="compositionally biased region" description="Polar residues" evidence="1">
    <location>
        <begin position="276"/>
        <end position="291"/>
    </location>
</feature>
<dbReference type="GeneID" id="85305865"/>
<feature type="domain" description="DUF7703" evidence="3">
    <location>
        <begin position="21"/>
        <end position="256"/>
    </location>
</feature>
<feature type="transmembrane region" description="Helical" evidence="2">
    <location>
        <begin position="159"/>
        <end position="177"/>
    </location>
</feature>
<protein>
    <recommendedName>
        <fullName evidence="3">DUF7703 domain-containing protein</fullName>
    </recommendedName>
</protein>
<accession>A0AAJ0BTB5</accession>
<dbReference type="RefSeq" id="XP_060280044.1">
    <property type="nucleotide sequence ID" value="XM_060422678.1"/>
</dbReference>
<dbReference type="PANTHER" id="PTHR37013:SF3">
    <property type="entry name" value="INTEGRAL MEMBRANE PROTEIN (AFU_ORTHOLOGUE AFUA_1G05950)"/>
    <property type="match status" value="1"/>
</dbReference>
<feature type="region of interest" description="Disordered" evidence="1">
    <location>
        <begin position="264"/>
        <end position="394"/>
    </location>
</feature>